<dbReference type="AlphaFoldDB" id="A0A840IQ01"/>
<dbReference type="EMBL" id="JACHMG010000001">
    <property type="protein sequence ID" value="MBB4683457.1"/>
    <property type="molecule type" value="Genomic_DNA"/>
</dbReference>
<dbReference type="RefSeq" id="WP_184777961.1">
    <property type="nucleotide sequence ID" value="NZ_JACHMG010000001.1"/>
</dbReference>
<reference evidence="5 6" key="1">
    <citation type="submission" date="2020-08" db="EMBL/GenBank/DDBJ databases">
        <title>Sequencing the genomes of 1000 actinobacteria strains.</title>
        <authorList>
            <person name="Klenk H.-P."/>
        </authorList>
    </citation>
    <scope>NUCLEOTIDE SEQUENCE [LARGE SCALE GENOMIC DNA]</scope>
    <source>
        <strain evidence="5 6">DSM 45859</strain>
    </source>
</reference>
<keyword evidence="2" id="KW-0479">Metal-binding</keyword>
<dbReference type="GO" id="GO:0016832">
    <property type="term" value="F:aldehyde-lyase activity"/>
    <property type="evidence" value="ECO:0007669"/>
    <property type="project" value="TreeGrafter"/>
</dbReference>
<keyword evidence="3 5" id="KW-0456">Lyase</keyword>
<dbReference type="PANTHER" id="PTHR30502:SF0">
    <property type="entry name" value="PHOSPHOENOLPYRUVATE CARBOXYLASE FAMILY PROTEIN"/>
    <property type="match status" value="1"/>
</dbReference>
<comment type="similarity">
    <text evidence="1">Belongs to the HpcH/HpaI aldolase family.</text>
</comment>
<evidence type="ECO:0000256" key="1">
    <source>
        <dbReference type="ARBA" id="ARBA00005568"/>
    </source>
</evidence>
<comment type="caution">
    <text evidence="5">The sequence shown here is derived from an EMBL/GenBank/DDBJ whole genome shotgun (WGS) entry which is preliminary data.</text>
</comment>
<sequence>MSVTFKERIARHEELVGALVRLPSELLIDLAGFAELDFVLIDLEHGPGDTIPLQAHLAQAHSQGLATLVRIDPSEPQNVLRALDLGATGIIFPHVSTVEQAQHAVRLAHYPPLGARGFATYSRAGRYGQASTSEHLANMAERTCVFVMIEDTEGVASAAGIMAVEGVDGVMVGPADLGVSMGGRPADDPEVRSLLRQVHAVSKAQGKAVLSIVGNRAAARSAFADGSELVVYNTQQVMMQAFLDLADVKSGRGTNVNRA</sequence>
<evidence type="ECO:0000313" key="6">
    <source>
        <dbReference type="Proteomes" id="UP000581769"/>
    </source>
</evidence>
<protein>
    <submittedName>
        <fullName evidence="5">4-hydroxy-2-oxoheptanedioate aldolase</fullName>
        <ecNumber evidence="5">4.1.2.52</ecNumber>
    </submittedName>
</protein>
<organism evidence="5 6">
    <name type="scientific">Amycolatopsis jiangsuensis</name>
    <dbReference type="NCBI Taxonomy" id="1181879"/>
    <lineage>
        <taxon>Bacteria</taxon>
        <taxon>Bacillati</taxon>
        <taxon>Actinomycetota</taxon>
        <taxon>Actinomycetes</taxon>
        <taxon>Pseudonocardiales</taxon>
        <taxon>Pseudonocardiaceae</taxon>
        <taxon>Amycolatopsis</taxon>
    </lineage>
</organism>
<dbReference type="InterPro" id="IPR040442">
    <property type="entry name" value="Pyrv_kinase-like_dom_sf"/>
</dbReference>
<dbReference type="InterPro" id="IPR005000">
    <property type="entry name" value="Aldolase/citrate-lyase_domain"/>
</dbReference>
<dbReference type="GO" id="GO:0005737">
    <property type="term" value="C:cytoplasm"/>
    <property type="evidence" value="ECO:0007669"/>
    <property type="project" value="TreeGrafter"/>
</dbReference>
<dbReference type="InterPro" id="IPR015813">
    <property type="entry name" value="Pyrv/PenolPyrv_kinase-like_dom"/>
</dbReference>
<dbReference type="GO" id="GO:0046872">
    <property type="term" value="F:metal ion binding"/>
    <property type="evidence" value="ECO:0007669"/>
    <property type="project" value="UniProtKB-KW"/>
</dbReference>
<accession>A0A840IQ01</accession>
<dbReference type="Pfam" id="PF03328">
    <property type="entry name" value="HpcH_HpaI"/>
    <property type="match status" value="1"/>
</dbReference>
<proteinExistence type="inferred from homology"/>
<dbReference type="InterPro" id="IPR050251">
    <property type="entry name" value="HpcH-HpaI_aldolase"/>
</dbReference>
<dbReference type="Gene3D" id="3.20.20.60">
    <property type="entry name" value="Phosphoenolpyruvate-binding domains"/>
    <property type="match status" value="1"/>
</dbReference>
<dbReference type="SUPFAM" id="SSF51621">
    <property type="entry name" value="Phosphoenolpyruvate/pyruvate domain"/>
    <property type="match status" value="1"/>
</dbReference>
<evidence type="ECO:0000313" key="5">
    <source>
        <dbReference type="EMBL" id="MBB4683457.1"/>
    </source>
</evidence>
<keyword evidence="6" id="KW-1185">Reference proteome</keyword>
<name>A0A840IQ01_9PSEU</name>
<dbReference type="EC" id="4.1.2.52" evidence="5"/>
<dbReference type="PANTHER" id="PTHR30502">
    <property type="entry name" value="2-KETO-3-DEOXY-L-RHAMNONATE ALDOLASE"/>
    <property type="match status" value="1"/>
</dbReference>
<feature type="domain" description="HpcH/HpaI aldolase/citrate lyase" evidence="4">
    <location>
        <begin position="24"/>
        <end position="231"/>
    </location>
</feature>
<dbReference type="Proteomes" id="UP000581769">
    <property type="component" value="Unassembled WGS sequence"/>
</dbReference>
<gene>
    <name evidence="5" type="ORF">BJY18_000942</name>
</gene>
<evidence type="ECO:0000259" key="4">
    <source>
        <dbReference type="Pfam" id="PF03328"/>
    </source>
</evidence>
<evidence type="ECO:0000256" key="3">
    <source>
        <dbReference type="ARBA" id="ARBA00023239"/>
    </source>
</evidence>
<evidence type="ECO:0000256" key="2">
    <source>
        <dbReference type="ARBA" id="ARBA00022723"/>
    </source>
</evidence>